<evidence type="ECO:0000256" key="1">
    <source>
        <dbReference type="SAM" id="Coils"/>
    </source>
</evidence>
<organism evidence="3 4">
    <name type="scientific">Novosphingobium indicum</name>
    <dbReference type="NCBI Taxonomy" id="462949"/>
    <lineage>
        <taxon>Bacteria</taxon>
        <taxon>Pseudomonadati</taxon>
        <taxon>Pseudomonadota</taxon>
        <taxon>Alphaproteobacteria</taxon>
        <taxon>Sphingomonadales</taxon>
        <taxon>Sphingomonadaceae</taxon>
        <taxon>Novosphingobium</taxon>
    </lineage>
</organism>
<keyword evidence="4" id="KW-1185">Reference proteome</keyword>
<evidence type="ECO:0008006" key="5">
    <source>
        <dbReference type="Google" id="ProtNLM"/>
    </source>
</evidence>
<proteinExistence type="predicted"/>
<dbReference type="Pfam" id="PF07396">
    <property type="entry name" value="Porin_O_P"/>
    <property type="match status" value="1"/>
</dbReference>
<comment type="caution">
    <text evidence="3">The sequence shown here is derived from an EMBL/GenBank/DDBJ whole genome shotgun (WGS) entry which is preliminary data.</text>
</comment>
<evidence type="ECO:0000313" key="4">
    <source>
        <dbReference type="Proteomes" id="UP000605099"/>
    </source>
</evidence>
<feature type="chain" id="PRO_5046808200" description="Porin" evidence="2">
    <location>
        <begin position="27"/>
        <end position="460"/>
    </location>
</feature>
<keyword evidence="1" id="KW-0175">Coiled coil</keyword>
<dbReference type="Proteomes" id="UP000605099">
    <property type="component" value="Unassembled WGS sequence"/>
</dbReference>
<protein>
    <recommendedName>
        <fullName evidence="5">Porin</fullName>
    </recommendedName>
</protein>
<gene>
    <name evidence="3" type="ORF">GCM10011349_22950</name>
</gene>
<dbReference type="InterPro" id="IPR010870">
    <property type="entry name" value="Porin_O/P"/>
</dbReference>
<dbReference type="RefSeq" id="WP_188819822.1">
    <property type="nucleotide sequence ID" value="NZ_BMLK01000009.1"/>
</dbReference>
<dbReference type="SUPFAM" id="SSF56935">
    <property type="entry name" value="Porins"/>
    <property type="match status" value="1"/>
</dbReference>
<sequence>MRKTLRISAVALAVSAGWALPTQASAADAASVQEELVAMRAQMQAMAQRIDSLEAELATAQAQAETANKVAQAATETAVAAKASADKAPPVKVTWKGAPQIEGEGGWKFKLGGRVNIDAGVDNAPNSTGRDDGFGSEVRRARLRAEGSMPGGVGYKIEADFAGSTTILTDAYLSFSHKDLTFKIGQFNTFQGFEELSSSLHTSFMERAALTDAFNFERRIGASVEYEKGDVLLQGGVFTDNYTATPNKNWSVDTRAVYMPKIGDTQLHFGGSFHYADYENGSTIRYRQRPFEHFTSERFIDTRAFSAKSERGIGLETAMISGRFHAAAETYWQKVARTGMPDPTFFGGYVEAGYFLTKGDSRGYKNGVYDRVKPVKGFDKGGIGAIEINARYDHLDLTDAGIVGGTQNAYQFSLNWSQTAYTKIMLDYSRLQYKDAIYPTASGDTSYAVDVVAMRAQIDF</sequence>
<feature type="signal peptide" evidence="2">
    <location>
        <begin position="1"/>
        <end position="26"/>
    </location>
</feature>
<dbReference type="InterPro" id="IPR023614">
    <property type="entry name" value="Porin_dom_sf"/>
</dbReference>
<evidence type="ECO:0000313" key="3">
    <source>
        <dbReference type="EMBL" id="GGN50890.1"/>
    </source>
</evidence>
<dbReference type="EMBL" id="BMLK01000009">
    <property type="protein sequence ID" value="GGN50890.1"/>
    <property type="molecule type" value="Genomic_DNA"/>
</dbReference>
<dbReference type="Gene3D" id="2.40.160.10">
    <property type="entry name" value="Porin"/>
    <property type="match status" value="1"/>
</dbReference>
<accession>A0ABQ2JPM1</accession>
<reference evidence="4" key="1">
    <citation type="journal article" date="2019" name="Int. J. Syst. Evol. Microbiol.">
        <title>The Global Catalogue of Microorganisms (GCM) 10K type strain sequencing project: providing services to taxonomists for standard genome sequencing and annotation.</title>
        <authorList>
            <consortium name="The Broad Institute Genomics Platform"/>
            <consortium name="The Broad Institute Genome Sequencing Center for Infectious Disease"/>
            <person name="Wu L."/>
            <person name="Ma J."/>
        </authorList>
    </citation>
    <scope>NUCLEOTIDE SEQUENCE [LARGE SCALE GENOMIC DNA]</scope>
    <source>
        <strain evidence="4">CGMCC 1.6784</strain>
    </source>
</reference>
<name>A0ABQ2JPM1_9SPHN</name>
<evidence type="ECO:0000256" key="2">
    <source>
        <dbReference type="SAM" id="SignalP"/>
    </source>
</evidence>
<feature type="coiled-coil region" evidence="1">
    <location>
        <begin position="29"/>
        <end position="77"/>
    </location>
</feature>
<keyword evidence="2" id="KW-0732">Signal</keyword>